<evidence type="ECO:0000313" key="9">
    <source>
        <dbReference type="Proteomes" id="UP000469558"/>
    </source>
</evidence>
<feature type="signal peptide" evidence="6">
    <location>
        <begin position="1"/>
        <end position="20"/>
    </location>
</feature>
<accession>A0A8T9C8P3</accession>
<keyword evidence="5" id="KW-0325">Glycoprotein</keyword>
<keyword evidence="3" id="KW-0964">Secreted</keyword>
<evidence type="ECO:0000259" key="7">
    <source>
        <dbReference type="Pfam" id="PF03443"/>
    </source>
</evidence>
<dbReference type="Pfam" id="PF03443">
    <property type="entry name" value="AA9"/>
    <property type="match status" value="1"/>
</dbReference>
<evidence type="ECO:0000256" key="2">
    <source>
        <dbReference type="ARBA" id="ARBA00004613"/>
    </source>
</evidence>
<dbReference type="OrthoDB" id="4849160at2759"/>
<evidence type="ECO:0000256" key="5">
    <source>
        <dbReference type="ARBA" id="ARBA00023180"/>
    </source>
</evidence>
<organism evidence="8 9">
    <name type="scientific">Lachnellula suecica</name>
    <dbReference type="NCBI Taxonomy" id="602035"/>
    <lineage>
        <taxon>Eukaryota</taxon>
        <taxon>Fungi</taxon>
        <taxon>Dikarya</taxon>
        <taxon>Ascomycota</taxon>
        <taxon>Pezizomycotina</taxon>
        <taxon>Leotiomycetes</taxon>
        <taxon>Helotiales</taxon>
        <taxon>Lachnaceae</taxon>
        <taxon>Lachnellula</taxon>
    </lineage>
</organism>
<feature type="domain" description="Auxiliary Activity family 9 catalytic" evidence="7">
    <location>
        <begin position="21"/>
        <end position="254"/>
    </location>
</feature>
<proteinExistence type="predicted"/>
<name>A0A8T9C8P3_9HELO</name>
<evidence type="ECO:0000256" key="3">
    <source>
        <dbReference type="ARBA" id="ARBA00022525"/>
    </source>
</evidence>
<keyword evidence="4" id="KW-1015">Disulfide bond</keyword>
<dbReference type="InterPro" id="IPR005103">
    <property type="entry name" value="AA9_LPMO"/>
</dbReference>
<dbReference type="Gene3D" id="2.70.50.70">
    <property type="match status" value="1"/>
</dbReference>
<dbReference type="PANTHER" id="PTHR33353:SF34">
    <property type="entry name" value="ENDO-BETA-1,4-GLUCANASE D"/>
    <property type="match status" value="1"/>
</dbReference>
<reference evidence="8 9" key="1">
    <citation type="submission" date="2018-05" db="EMBL/GenBank/DDBJ databases">
        <title>Genome sequencing and assembly of the regulated plant pathogen Lachnellula willkommii and related sister species for the development of diagnostic species identification markers.</title>
        <authorList>
            <person name="Giroux E."/>
            <person name="Bilodeau G."/>
        </authorList>
    </citation>
    <scope>NUCLEOTIDE SEQUENCE [LARGE SCALE GENOMIC DNA]</scope>
    <source>
        <strain evidence="8 9">CBS 268.59</strain>
    </source>
</reference>
<evidence type="ECO:0000256" key="6">
    <source>
        <dbReference type="SAM" id="SignalP"/>
    </source>
</evidence>
<comment type="subcellular location">
    <subcellularLocation>
        <location evidence="2">Secreted</location>
    </subcellularLocation>
</comment>
<comment type="caution">
    <text evidence="8">The sequence shown here is derived from an EMBL/GenBank/DDBJ whole genome shotgun (WGS) entry which is preliminary data.</text>
</comment>
<comment type="cofactor">
    <cofactor evidence="1">
        <name>Cu(2+)</name>
        <dbReference type="ChEBI" id="CHEBI:29036"/>
    </cofactor>
</comment>
<gene>
    <name evidence="8" type="primary">Cel61a_1</name>
    <name evidence="8" type="ORF">LSUE1_G001705</name>
</gene>
<feature type="chain" id="PRO_5035729895" evidence="6">
    <location>
        <begin position="21"/>
        <end position="254"/>
    </location>
</feature>
<keyword evidence="9" id="KW-1185">Reference proteome</keyword>
<dbReference type="EMBL" id="QGMK01000759">
    <property type="protein sequence ID" value="TVY78463.1"/>
    <property type="molecule type" value="Genomic_DNA"/>
</dbReference>
<keyword evidence="8" id="KW-0503">Monooxygenase</keyword>
<keyword evidence="8" id="KW-0560">Oxidoreductase</keyword>
<dbReference type="Proteomes" id="UP000469558">
    <property type="component" value="Unassembled WGS sequence"/>
</dbReference>
<dbReference type="CDD" id="cd21175">
    <property type="entry name" value="LPMO_AA9"/>
    <property type="match status" value="1"/>
</dbReference>
<dbReference type="PANTHER" id="PTHR33353">
    <property type="entry name" value="PUTATIVE (AFU_ORTHOLOGUE AFUA_1G12560)-RELATED"/>
    <property type="match status" value="1"/>
</dbReference>
<dbReference type="GO" id="GO:0004497">
    <property type="term" value="F:monooxygenase activity"/>
    <property type="evidence" value="ECO:0007669"/>
    <property type="project" value="UniProtKB-KW"/>
</dbReference>
<dbReference type="GO" id="GO:0005576">
    <property type="term" value="C:extracellular region"/>
    <property type="evidence" value="ECO:0007669"/>
    <property type="project" value="UniProtKB-SubCell"/>
</dbReference>
<evidence type="ECO:0000256" key="1">
    <source>
        <dbReference type="ARBA" id="ARBA00001973"/>
    </source>
</evidence>
<keyword evidence="6" id="KW-0732">Signal</keyword>
<evidence type="ECO:0000313" key="8">
    <source>
        <dbReference type="EMBL" id="TVY78463.1"/>
    </source>
</evidence>
<sequence>MFSKLSITFGALIGTTSVLAHGSITNFEADGVHYEGFYYWHPLPNTSPGWAKTGDTGYVGFPDIYTNWTGDTNMPWVLNDENIICANDATPGPTSATVHAGGDVRFNWGYWPQDHHGPIMTYMADCRGPCETVDKTKLEWFKIQEMGLTNRTKNPDKPYSLDAHTNSTSGTWAVDWIIDHRYNFTVQIPSALALGSYVICHETILLHLAKLNKQIQSYPFCFNFKVTGTGTVSPQGVLGTQLYNINNPAFYYNL</sequence>
<dbReference type="AlphaFoldDB" id="A0A8T9C8P3"/>
<dbReference type="InterPro" id="IPR049892">
    <property type="entry name" value="AA9"/>
</dbReference>
<protein>
    <submittedName>
        <fullName evidence="8">Polysaccharide monooxygenase Cel61a</fullName>
    </submittedName>
</protein>
<evidence type="ECO:0000256" key="4">
    <source>
        <dbReference type="ARBA" id="ARBA00023157"/>
    </source>
</evidence>